<reference evidence="1 2" key="1">
    <citation type="journal article" date="2014" name="Am. J. Bot.">
        <title>Genome assembly and annotation for red clover (Trifolium pratense; Fabaceae).</title>
        <authorList>
            <person name="Istvanek J."/>
            <person name="Jaros M."/>
            <person name="Krenek A."/>
            <person name="Repkova J."/>
        </authorList>
    </citation>
    <scope>NUCLEOTIDE SEQUENCE [LARGE SCALE GENOMIC DNA]</scope>
    <source>
        <strain evidence="2">cv. Tatra</strain>
        <tissue evidence="1">Young leaves</tissue>
    </source>
</reference>
<accession>A0A2K3KKB4</accession>
<dbReference type="EMBL" id="ASHM01197814">
    <property type="protein sequence ID" value="PNX66716.1"/>
    <property type="molecule type" value="Genomic_DNA"/>
</dbReference>
<gene>
    <name evidence="1" type="ORF">L195_g063182</name>
</gene>
<proteinExistence type="predicted"/>
<sequence>EEAAHGAMQVYKKEKSI</sequence>
<dbReference type="Proteomes" id="UP000236291">
    <property type="component" value="Unassembled WGS sequence"/>
</dbReference>
<comment type="caution">
    <text evidence="1">The sequence shown here is derived from an EMBL/GenBank/DDBJ whole genome shotgun (WGS) entry which is preliminary data.</text>
</comment>
<evidence type="ECO:0000313" key="1">
    <source>
        <dbReference type="EMBL" id="PNX66716.1"/>
    </source>
</evidence>
<reference evidence="1 2" key="2">
    <citation type="journal article" date="2017" name="Front. Plant Sci.">
        <title>Gene Classification and Mining of Molecular Markers Useful in Red Clover (Trifolium pratense) Breeding.</title>
        <authorList>
            <person name="Istvanek J."/>
            <person name="Dluhosova J."/>
            <person name="Dluhos P."/>
            <person name="Patkova L."/>
            <person name="Nedelnik J."/>
            <person name="Repkova J."/>
        </authorList>
    </citation>
    <scope>NUCLEOTIDE SEQUENCE [LARGE SCALE GENOMIC DNA]</scope>
    <source>
        <strain evidence="2">cv. Tatra</strain>
        <tissue evidence="1">Young leaves</tissue>
    </source>
</reference>
<name>A0A2K3KKB4_TRIPR</name>
<dbReference type="AlphaFoldDB" id="A0A2K3KKB4"/>
<protein>
    <submittedName>
        <fullName evidence="1">Uncharacterized protein</fullName>
    </submittedName>
</protein>
<feature type="non-terminal residue" evidence="1">
    <location>
        <position position="1"/>
    </location>
</feature>
<organism evidence="1 2">
    <name type="scientific">Trifolium pratense</name>
    <name type="common">Red clover</name>
    <dbReference type="NCBI Taxonomy" id="57577"/>
    <lineage>
        <taxon>Eukaryota</taxon>
        <taxon>Viridiplantae</taxon>
        <taxon>Streptophyta</taxon>
        <taxon>Embryophyta</taxon>
        <taxon>Tracheophyta</taxon>
        <taxon>Spermatophyta</taxon>
        <taxon>Magnoliopsida</taxon>
        <taxon>eudicotyledons</taxon>
        <taxon>Gunneridae</taxon>
        <taxon>Pentapetalae</taxon>
        <taxon>rosids</taxon>
        <taxon>fabids</taxon>
        <taxon>Fabales</taxon>
        <taxon>Fabaceae</taxon>
        <taxon>Papilionoideae</taxon>
        <taxon>50 kb inversion clade</taxon>
        <taxon>NPAAA clade</taxon>
        <taxon>Hologalegina</taxon>
        <taxon>IRL clade</taxon>
        <taxon>Trifolieae</taxon>
        <taxon>Trifolium</taxon>
    </lineage>
</organism>
<evidence type="ECO:0000313" key="2">
    <source>
        <dbReference type="Proteomes" id="UP000236291"/>
    </source>
</evidence>